<dbReference type="Proteomes" id="UP000192801">
    <property type="component" value="Unassembled WGS sequence"/>
</dbReference>
<evidence type="ECO:0000313" key="3">
    <source>
        <dbReference type="Proteomes" id="UP000192801"/>
    </source>
</evidence>
<keyword evidence="1" id="KW-1133">Transmembrane helix</keyword>
<organism evidence="2 3">
    <name type="scientific">Mycolicibacterium insubricum</name>
    <dbReference type="NCBI Taxonomy" id="444597"/>
    <lineage>
        <taxon>Bacteria</taxon>
        <taxon>Bacillati</taxon>
        <taxon>Actinomycetota</taxon>
        <taxon>Actinomycetes</taxon>
        <taxon>Mycobacteriales</taxon>
        <taxon>Mycobacteriaceae</taxon>
        <taxon>Mycolicibacterium</taxon>
    </lineage>
</organism>
<dbReference type="AlphaFoldDB" id="A0A1X0DDM0"/>
<dbReference type="EMBL" id="MVHS01000021">
    <property type="protein sequence ID" value="ORA70493.1"/>
    <property type="molecule type" value="Genomic_DNA"/>
</dbReference>
<comment type="caution">
    <text evidence="2">The sequence shown here is derived from an EMBL/GenBank/DDBJ whole genome shotgun (WGS) entry which is preliminary data.</text>
</comment>
<evidence type="ECO:0000256" key="1">
    <source>
        <dbReference type="SAM" id="Phobius"/>
    </source>
</evidence>
<sequence length="888" mass="94060">MRMSNPNSMTVLLVPRGESSEIISVLADYSAVELVDPFVWVDPADIGRTSIPATFVHGGRSHADVLQRILTEQRYQRVRVAVLVPADAPADWRAPRAAEQALEQAVRAAVVGTPITLLRILYTRGIPEPRGYDPAMVLEGWHNLLIAPEDSAGPTLGSVVVERLADPLDVATLVSPVVAAAAGLYSGIGRSVFDELPILPGHTVRAVRAYYRQLDALGVEDQLRIQLFDAGGRLPLPRSSAGNVVYVQDTGLAAQTAARALMTKHREVLRGSRMQVGATDVQAISSAEALKAFMSFLGAALRNAPAAWLSGMLGSVQSVLASTVQHAVFGGTDSAYSVVANAQVASWQELGRGADAMSSELGAQPGAGQLVQTDLSGLWNDYVNGALTLADGGRRSAAMEPIAVGAGIGVLPRAADVVPSAADAFTDIPASLAAVVGIPALAGGDVLGTAELRGRLESNFSDPAAGVEARHTFEALHQWDGTVGRSYAAQVGSIMADFMGRARAEVSTLVEQIRVAAARPDVDAQLRERQRIISLIISTAGWTVLVALIVLFCGLIFHWGHTWWTGEFVAWVGGSIVVIYFIAALILFIVGQRHLFAELSLRKSRLGELEAMQFNLRSAVQDLSRLSAAYGQLLAWNRVLGEVLRMPFGPVAPPRPRRPHILDGLPRSTQVGVAAPVETEAEATAHNLQRRLYGVGWLTGPWEQMLATAARQVREDPAALFRMGGVGSGSGLDGWSHAVATHQVQSEGATALWGRVQAMFDDPASGIAEALTAGVFVPTTGRQVSPAEFSAGLLDKRRASVPVPFDAALFTPAAATAGRGAVAVDEGDVARSGLEYRAVVVQVGEGLPSYEFAMFAQAVESHEFEPTTAIRALGTDGEDTPPSESMVF</sequence>
<keyword evidence="1" id="KW-0812">Transmembrane</keyword>
<reference evidence="2 3" key="1">
    <citation type="submission" date="2016-12" db="EMBL/GenBank/DDBJ databases">
        <title>The new phylogeny of genus Mycobacterium.</title>
        <authorList>
            <person name="Tortoli E."/>
            <person name="Trovato A."/>
            <person name="Cirillo D.M."/>
        </authorList>
    </citation>
    <scope>NUCLEOTIDE SEQUENCE [LARGE SCALE GENOMIC DNA]</scope>
    <source>
        <strain evidence="2 3">DSM 45130</strain>
    </source>
</reference>
<keyword evidence="3" id="KW-1185">Reference proteome</keyword>
<keyword evidence="1" id="KW-0472">Membrane</keyword>
<feature type="transmembrane region" description="Helical" evidence="1">
    <location>
        <begin position="569"/>
        <end position="590"/>
    </location>
</feature>
<proteinExistence type="predicted"/>
<protein>
    <submittedName>
        <fullName evidence="2">Uncharacterized protein</fullName>
    </submittedName>
</protein>
<name>A0A1X0DDM0_9MYCO</name>
<evidence type="ECO:0000313" key="2">
    <source>
        <dbReference type="EMBL" id="ORA70493.1"/>
    </source>
</evidence>
<gene>
    <name evidence="2" type="ORF">BST26_10720</name>
</gene>
<dbReference type="STRING" id="444597.BST26_10720"/>
<accession>A0A1X0DDM0</accession>
<feature type="transmembrane region" description="Helical" evidence="1">
    <location>
        <begin position="532"/>
        <end position="557"/>
    </location>
</feature>